<feature type="transmembrane region" description="Helical" evidence="10">
    <location>
        <begin position="368"/>
        <end position="389"/>
    </location>
</feature>
<keyword evidence="5 10" id="KW-1133">Transmembrane helix</keyword>
<accession>A0A4Z0H0B5</accession>
<keyword evidence="4 10" id="KW-0812">Transmembrane</keyword>
<evidence type="ECO:0000256" key="4">
    <source>
        <dbReference type="ARBA" id="ARBA00022692"/>
    </source>
</evidence>
<evidence type="ECO:0000256" key="6">
    <source>
        <dbReference type="ARBA" id="ARBA00023053"/>
    </source>
</evidence>
<dbReference type="Proteomes" id="UP000297982">
    <property type="component" value="Unassembled WGS sequence"/>
</dbReference>
<evidence type="ECO:0000256" key="3">
    <source>
        <dbReference type="ARBA" id="ARBA00022475"/>
    </source>
</evidence>
<evidence type="ECO:0000256" key="10">
    <source>
        <dbReference type="SAM" id="Phobius"/>
    </source>
</evidence>
<evidence type="ECO:0000256" key="1">
    <source>
        <dbReference type="ARBA" id="ARBA00004651"/>
    </source>
</evidence>
<protein>
    <submittedName>
        <fullName evidence="12">Sodium:proton antiporter</fullName>
    </submittedName>
</protein>
<reference evidence="12 13" key="1">
    <citation type="journal article" date="2003" name="Int. J. Syst. Evol. Microbiol.">
        <title>Halobacillus salinus sp. nov., isolated from a salt lake on the coast of the East Sea in Korea.</title>
        <authorList>
            <person name="Yoon J.H."/>
            <person name="Kang K.H."/>
            <person name="Park Y.H."/>
        </authorList>
    </citation>
    <scope>NUCLEOTIDE SEQUENCE [LARGE SCALE GENOMIC DNA]</scope>
    <source>
        <strain evidence="12 13">HSL-3</strain>
    </source>
</reference>
<name>A0A4Z0H0B5_9BACI</name>
<evidence type="ECO:0000256" key="8">
    <source>
        <dbReference type="ARBA" id="ARBA00023136"/>
    </source>
</evidence>
<sequence>MSITQAILLLFIGFLIFTLDKKQENLPVPTILVFLGIVLSFIPYFSTIDVTGHMIYNVFLPPLLFVSAYRFSTDQFKKNMGLILFLATVGLIVMIAILGGIIYAISGPFLSLSLLGALLLAAILTPTDPVSVVSILKNSTGNDKIADVVEGESLLNDGTSIVVFTVLFEVYTTHRGFDFFPVISEFYYVSLGGTALGVLAGWLVSKGIHYTHNREYQVMLSIVMAYGLFNVAEGIGVSGVLATVAGGLMLSFEYGRTEKEEHFKESLDGFWGIVEISALSLLFLLIGIEAASYLDQPVWPFALIIFILSLVVRLIVVTGSTALFPKWRKEISFKDAAVISWAGLKGTMSIFLILTFQADYAGTNDTFISVAFAAVLFSLVLQSLGVYPLSKRLLE</sequence>
<feature type="transmembrane region" description="Helical" evidence="10">
    <location>
        <begin position="298"/>
        <end position="324"/>
    </location>
</feature>
<feature type="transmembrane region" description="Helical" evidence="10">
    <location>
        <begin position="336"/>
        <end position="356"/>
    </location>
</feature>
<keyword evidence="13" id="KW-1185">Reference proteome</keyword>
<feature type="transmembrane region" description="Helical" evidence="10">
    <location>
        <begin position="186"/>
        <end position="204"/>
    </location>
</feature>
<dbReference type="GO" id="GO:0015386">
    <property type="term" value="F:potassium:proton antiporter activity"/>
    <property type="evidence" value="ECO:0007669"/>
    <property type="project" value="TreeGrafter"/>
</dbReference>
<feature type="domain" description="Cation/H+ exchanger transmembrane" evidence="11">
    <location>
        <begin position="13"/>
        <end position="390"/>
    </location>
</feature>
<evidence type="ECO:0000256" key="5">
    <source>
        <dbReference type="ARBA" id="ARBA00022989"/>
    </source>
</evidence>
<evidence type="ECO:0000256" key="9">
    <source>
        <dbReference type="ARBA" id="ARBA00023201"/>
    </source>
</evidence>
<keyword evidence="8 10" id="KW-0472">Membrane</keyword>
<dbReference type="InterPro" id="IPR006153">
    <property type="entry name" value="Cation/H_exchanger_TM"/>
</dbReference>
<dbReference type="EMBL" id="SRJC01000001">
    <property type="protein sequence ID" value="TGB03429.1"/>
    <property type="molecule type" value="Genomic_DNA"/>
</dbReference>
<evidence type="ECO:0000256" key="7">
    <source>
        <dbReference type="ARBA" id="ARBA00023065"/>
    </source>
</evidence>
<keyword evidence="3" id="KW-1003">Cell membrane</keyword>
<proteinExistence type="predicted"/>
<comment type="subcellular location">
    <subcellularLocation>
        <location evidence="1">Cell membrane</location>
        <topology evidence="1">Multi-pass membrane protein</topology>
    </subcellularLocation>
</comment>
<dbReference type="RefSeq" id="WP_135326162.1">
    <property type="nucleotide sequence ID" value="NZ_SRJC01000001.1"/>
</dbReference>
<dbReference type="GO" id="GO:0098719">
    <property type="term" value="P:sodium ion import across plasma membrane"/>
    <property type="evidence" value="ECO:0007669"/>
    <property type="project" value="TreeGrafter"/>
</dbReference>
<keyword evidence="9" id="KW-0739">Sodium transport</keyword>
<evidence type="ECO:0000313" key="12">
    <source>
        <dbReference type="EMBL" id="TGB03429.1"/>
    </source>
</evidence>
<comment type="caution">
    <text evidence="12">The sequence shown here is derived from an EMBL/GenBank/DDBJ whole genome shotgun (WGS) entry which is preliminary data.</text>
</comment>
<dbReference type="Pfam" id="PF00999">
    <property type="entry name" value="Na_H_Exchanger"/>
    <property type="match status" value="1"/>
</dbReference>
<dbReference type="InterPro" id="IPR004709">
    <property type="entry name" value="NaH_exchanger"/>
</dbReference>
<evidence type="ECO:0000256" key="2">
    <source>
        <dbReference type="ARBA" id="ARBA00022448"/>
    </source>
</evidence>
<feature type="transmembrane region" description="Helical" evidence="10">
    <location>
        <begin position="267"/>
        <end position="286"/>
    </location>
</feature>
<organism evidence="12 13">
    <name type="scientific">Halobacillus salinus</name>
    <dbReference type="NCBI Taxonomy" id="192814"/>
    <lineage>
        <taxon>Bacteria</taxon>
        <taxon>Bacillati</taxon>
        <taxon>Bacillota</taxon>
        <taxon>Bacilli</taxon>
        <taxon>Bacillales</taxon>
        <taxon>Bacillaceae</taxon>
        <taxon>Halobacillus</taxon>
    </lineage>
</organism>
<feature type="transmembrane region" description="Helical" evidence="10">
    <location>
        <begin position="109"/>
        <end position="127"/>
    </location>
</feature>
<dbReference type="AlphaFoldDB" id="A0A4Z0H0B5"/>
<dbReference type="InterPro" id="IPR018422">
    <property type="entry name" value="Cation/H_exchanger_CPA1"/>
</dbReference>
<gene>
    <name evidence="12" type="ORF">E4663_00020</name>
</gene>
<dbReference type="STRING" id="192814.GCA_900166575_00298"/>
<feature type="transmembrane region" description="Helical" evidence="10">
    <location>
        <begin position="54"/>
        <end position="71"/>
    </location>
</feature>
<keyword evidence="6" id="KW-0915">Sodium</keyword>
<evidence type="ECO:0000313" key="13">
    <source>
        <dbReference type="Proteomes" id="UP000297982"/>
    </source>
</evidence>
<dbReference type="Gene3D" id="6.10.140.1330">
    <property type="match status" value="1"/>
</dbReference>
<dbReference type="PRINTS" id="PR01084">
    <property type="entry name" value="NAHEXCHNGR"/>
</dbReference>
<feature type="transmembrane region" description="Helical" evidence="10">
    <location>
        <begin position="28"/>
        <end position="47"/>
    </location>
</feature>
<evidence type="ECO:0000259" key="11">
    <source>
        <dbReference type="Pfam" id="PF00999"/>
    </source>
</evidence>
<dbReference type="PANTHER" id="PTHR10110">
    <property type="entry name" value="SODIUM/HYDROGEN EXCHANGER"/>
    <property type="match status" value="1"/>
</dbReference>
<keyword evidence="2" id="KW-0813">Transport</keyword>
<dbReference type="GO" id="GO:0005886">
    <property type="term" value="C:plasma membrane"/>
    <property type="evidence" value="ECO:0007669"/>
    <property type="project" value="UniProtKB-SubCell"/>
</dbReference>
<feature type="transmembrane region" description="Helical" evidence="10">
    <location>
        <begin position="83"/>
        <end position="102"/>
    </location>
</feature>
<dbReference type="PANTHER" id="PTHR10110:SF86">
    <property type="entry name" value="SODIUM_HYDROGEN EXCHANGER 7"/>
    <property type="match status" value="1"/>
</dbReference>
<dbReference type="GO" id="GO:0015385">
    <property type="term" value="F:sodium:proton antiporter activity"/>
    <property type="evidence" value="ECO:0007669"/>
    <property type="project" value="InterPro"/>
</dbReference>
<keyword evidence="7" id="KW-0406">Ion transport</keyword>
<dbReference type="GO" id="GO:0051453">
    <property type="term" value="P:regulation of intracellular pH"/>
    <property type="evidence" value="ECO:0007669"/>
    <property type="project" value="TreeGrafter"/>
</dbReference>